<feature type="coiled-coil region" evidence="1">
    <location>
        <begin position="5"/>
        <end position="37"/>
    </location>
</feature>
<evidence type="ECO:0000313" key="2">
    <source>
        <dbReference type="EMBL" id="MCO1334165.1"/>
    </source>
</evidence>
<keyword evidence="1" id="KW-0175">Coiled coil</keyword>
<name>A0A9X2EM85_9GAMM</name>
<dbReference type="RefSeq" id="WP_252465677.1">
    <property type="nucleotide sequence ID" value="NZ_JALBWM010000022.1"/>
</dbReference>
<comment type="caution">
    <text evidence="2">The sequence shown here is derived from an EMBL/GenBank/DDBJ whole genome shotgun (WGS) entry which is preliminary data.</text>
</comment>
<dbReference type="EMBL" id="JALBWM010000022">
    <property type="protein sequence ID" value="MCO1334165.1"/>
    <property type="molecule type" value="Genomic_DNA"/>
</dbReference>
<reference evidence="2" key="1">
    <citation type="journal article" date="2022" name="Arch. Microbiol.">
        <title>Microbulbifer okhotskensis sp. nov., isolated from a deep bottom sediment of the Okhotsk Sea.</title>
        <authorList>
            <person name="Romanenko L."/>
            <person name="Kurilenko V."/>
            <person name="Otstavnykh N."/>
            <person name="Velansky P."/>
            <person name="Isaeva M."/>
            <person name="Mikhailov V."/>
        </authorList>
    </citation>
    <scope>NUCLEOTIDE SEQUENCE</scope>
    <source>
        <strain evidence="2">OS29</strain>
    </source>
</reference>
<gene>
    <name evidence="2" type="ORF">MO867_07385</name>
</gene>
<organism evidence="2 3">
    <name type="scientific">Microbulbifer okhotskensis</name>
    <dbReference type="NCBI Taxonomy" id="2926617"/>
    <lineage>
        <taxon>Bacteria</taxon>
        <taxon>Pseudomonadati</taxon>
        <taxon>Pseudomonadota</taxon>
        <taxon>Gammaproteobacteria</taxon>
        <taxon>Cellvibrionales</taxon>
        <taxon>Microbulbiferaceae</taxon>
        <taxon>Microbulbifer</taxon>
    </lineage>
</organism>
<dbReference type="Proteomes" id="UP001139028">
    <property type="component" value="Unassembled WGS sequence"/>
</dbReference>
<evidence type="ECO:0000313" key="3">
    <source>
        <dbReference type="Proteomes" id="UP001139028"/>
    </source>
</evidence>
<dbReference type="AlphaFoldDB" id="A0A9X2EM85"/>
<proteinExistence type="predicted"/>
<keyword evidence="3" id="KW-1185">Reference proteome</keyword>
<sequence length="164" mass="19023">MDWLNEAIDKKIEKERNEKAEWKLKQQRDEQERLEGYRSAAKALNNLLPFFTNIEETLKSKGLSGELSIGESTYVNTKETFIYQLSIVIDGKVSGNKNKPTDIKNEINFSVKYDQNDKKIKIYAKYSGVDPVKIISQTKPTHLNPEVVEKEAKDYFQKLWSDDT</sequence>
<protein>
    <submittedName>
        <fullName evidence="2">Uncharacterized protein</fullName>
    </submittedName>
</protein>
<evidence type="ECO:0000256" key="1">
    <source>
        <dbReference type="SAM" id="Coils"/>
    </source>
</evidence>
<accession>A0A9X2EM85</accession>